<evidence type="ECO:0000313" key="2">
    <source>
        <dbReference type="Proteomes" id="UP000708805"/>
    </source>
</evidence>
<organism evidence="1 2">
    <name type="scientific">Neisseria elongata subsp. nitroreducens</name>
    <dbReference type="NCBI Taxonomy" id="90367"/>
    <lineage>
        <taxon>Bacteria</taxon>
        <taxon>Pseudomonadati</taxon>
        <taxon>Pseudomonadota</taxon>
        <taxon>Betaproteobacteria</taxon>
        <taxon>Neisseriales</taxon>
        <taxon>Neisseriaceae</taxon>
        <taxon>Neisseria</taxon>
    </lineage>
</organism>
<sequence>MILEINKFLSINDAKRIDSDLNQIPWAGSYIDWDKIKGEKLHISLFGEITMASIDVHKFKRFKACQGEHVVIYYSPFDRPWVLNTEYFIFNWLNIFEELIVFPKIIVFCYEEIWQIGYLENSIECEPIGELIGLV</sequence>
<dbReference type="Proteomes" id="UP000708805">
    <property type="component" value="Unassembled WGS sequence"/>
</dbReference>
<name>A0A9X0ZW09_NEIEL</name>
<dbReference type="EMBL" id="JAGJWT010000015">
    <property type="protein sequence ID" value="MBS9341549.1"/>
    <property type="molecule type" value="Genomic_DNA"/>
</dbReference>
<proteinExistence type="predicted"/>
<evidence type="ECO:0000313" key="1">
    <source>
        <dbReference type="EMBL" id="MBS9341549.1"/>
    </source>
</evidence>
<dbReference type="RefSeq" id="WP_214038499.1">
    <property type="nucleotide sequence ID" value="NZ_JAGJWT010000015.1"/>
</dbReference>
<comment type="caution">
    <text evidence="1">The sequence shown here is derived from an EMBL/GenBank/DDBJ whole genome shotgun (WGS) entry which is preliminary data.</text>
</comment>
<protein>
    <submittedName>
        <fullName evidence="1">Uncharacterized protein</fullName>
    </submittedName>
</protein>
<dbReference type="AlphaFoldDB" id="A0A9X0ZW09"/>
<reference evidence="1" key="1">
    <citation type="submission" date="2021-04" db="EMBL/GenBank/DDBJ databases">
        <title>Genomic characterization of endocarditis-associated Neisseria elongata subsp. nitroreducens.</title>
        <authorList>
            <person name="Schorner M."/>
            <person name="Passarelli-Araujo H."/>
            <person name="Scheffer M."/>
            <person name="Barazzetti F."/>
            <person name="Martins J."/>
            <person name="Machado H."/>
            <person name="Palmeiro J."/>
            <person name="Bazzo M."/>
        </authorList>
    </citation>
    <scope>NUCLEOTIDE SEQUENCE</scope>
    <source>
        <strain evidence="1">Nel_M001</strain>
    </source>
</reference>
<gene>
    <name evidence="1" type="ORF">J8641_12230</name>
</gene>
<accession>A0A9X0ZW09</accession>